<feature type="modified residue" description="Phosphohistidine" evidence="9">
    <location>
        <position position="48"/>
    </location>
</feature>
<dbReference type="InterPro" id="IPR051315">
    <property type="entry name" value="Bact_Chemotaxis_CheA"/>
</dbReference>
<feature type="domain" description="Histidine kinase" evidence="10">
    <location>
        <begin position="224"/>
        <end position="433"/>
    </location>
</feature>
<dbReference type="GO" id="GO:0005737">
    <property type="term" value="C:cytoplasm"/>
    <property type="evidence" value="ECO:0007669"/>
    <property type="project" value="InterPro"/>
</dbReference>
<dbReference type="SMART" id="SM00387">
    <property type="entry name" value="HATPase_c"/>
    <property type="match status" value="1"/>
</dbReference>
<comment type="function">
    <text evidence="8">Involved in the transmission of sensory signals from the chemoreceptors to the flagellar motors. CheA is autophosphorylated; it can transfer its phosphate group to either CheB or CheY.</text>
</comment>
<evidence type="ECO:0000256" key="9">
    <source>
        <dbReference type="PROSITE-ProRule" id="PRU00110"/>
    </source>
</evidence>
<evidence type="ECO:0000256" key="1">
    <source>
        <dbReference type="ARBA" id="ARBA00000085"/>
    </source>
</evidence>
<dbReference type="Gene3D" id="1.10.287.560">
    <property type="entry name" value="Histidine kinase CheA-like, homodimeric domain"/>
    <property type="match status" value="1"/>
</dbReference>
<dbReference type="InterPro" id="IPR004358">
    <property type="entry name" value="Sig_transdc_His_kin-like_C"/>
</dbReference>
<dbReference type="PROSITE" id="PS50109">
    <property type="entry name" value="HIS_KIN"/>
    <property type="match status" value="1"/>
</dbReference>
<evidence type="ECO:0000256" key="4">
    <source>
        <dbReference type="ARBA" id="ARBA00022553"/>
    </source>
</evidence>
<comment type="catalytic activity">
    <reaction evidence="1">
        <text>ATP + protein L-histidine = ADP + protein N-phospho-L-histidine.</text>
        <dbReference type="EC" id="2.7.13.3"/>
    </reaction>
</comment>
<evidence type="ECO:0000259" key="11">
    <source>
        <dbReference type="PROSITE" id="PS50851"/>
    </source>
</evidence>
<dbReference type="PANTHER" id="PTHR43395:SF1">
    <property type="entry name" value="CHEMOTAXIS PROTEIN CHEA"/>
    <property type="match status" value="1"/>
</dbReference>
<evidence type="ECO:0000256" key="5">
    <source>
        <dbReference type="ARBA" id="ARBA00022679"/>
    </source>
</evidence>
<evidence type="ECO:0000313" key="13">
    <source>
        <dbReference type="EMBL" id="MDC8012882.1"/>
    </source>
</evidence>
<keyword evidence="7" id="KW-0902">Two-component regulatory system</keyword>
<dbReference type="FunFam" id="3.30.565.10:FF:000016">
    <property type="entry name" value="Chemotaxis protein CheA, putative"/>
    <property type="match status" value="1"/>
</dbReference>
<sequence length="564" mass="59955">MSGHASDVVADFIVEANEIVDRLGEDLVSLEQRPGDRELLNAIFRGFHTIKGGAGFFDFAPLVAVCHGVEELFNRLRAGNGEVDRGVFDAAQASLDAVAGMMRSIAAGTAPGSAPPALLDALQAATMQACPPAPAAAASSSAPVSDEEFDRLLDAFHNAPSPSVPAAAVSVPEAAAEPPRAAAVQPSTRVETHRLDSLMNLAGELVLASNRLKSLRRRFRDEALERAVGNLDVVTGRLQNAVMRLRMQPVGRAFSRFPKVVRDVARQLHKEVALVLAGEETELDKNVVEALADPLVHLVRNAIDHGIEPPDVRERRGKPRQGRLELSASQEGDHILVVVADDGGGIDPEALREEARARGLVDAESAARMSTEDCYDLIFLPGFSTREAVSEISGRGVGMDVVKTRIAAVSGRVAVRSDLGRGTRFEIRVPLTLAVLPTLLVACAKRVYALPLASVQEVFTFAPSQRRWLQGREVLDTRGEALPLVALGMWLDTAGTRSGEAFVVVVGQGGRRVGLLVDEVHGREDVVIKPLPGLVHGTAGYAGAAIIGDGRLAPILDAETFLAA</sequence>
<evidence type="ECO:0000256" key="6">
    <source>
        <dbReference type="ARBA" id="ARBA00022777"/>
    </source>
</evidence>
<gene>
    <name evidence="13" type="ORF">OD750_010030</name>
</gene>
<keyword evidence="4 9" id="KW-0597">Phosphoprotein</keyword>
<comment type="caution">
    <text evidence="13">The sequence shown here is derived from an EMBL/GenBank/DDBJ whole genome shotgun (WGS) entry which is preliminary data.</text>
</comment>
<evidence type="ECO:0000313" key="14">
    <source>
        <dbReference type="Proteomes" id="UP001139971"/>
    </source>
</evidence>
<keyword evidence="6" id="KW-0418">Kinase</keyword>
<dbReference type="Gene3D" id="3.30.565.10">
    <property type="entry name" value="Histidine kinase-like ATPase, C-terminal domain"/>
    <property type="match status" value="1"/>
</dbReference>
<name>A0A9X4BJ50_9GAMM</name>
<dbReference type="InterPro" id="IPR002545">
    <property type="entry name" value="CheW-lke_dom"/>
</dbReference>
<dbReference type="GO" id="GO:0000155">
    <property type="term" value="F:phosphorelay sensor kinase activity"/>
    <property type="evidence" value="ECO:0007669"/>
    <property type="project" value="InterPro"/>
</dbReference>
<dbReference type="InterPro" id="IPR036061">
    <property type="entry name" value="CheW-like_dom_sf"/>
</dbReference>
<dbReference type="PANTHER" id="PTHR43395">
    <property type="entry name" value="SENSOR HISTIDINE KINASE CHEA"/>
    <property type="match status" value="1"/>
</dbReference>
<dbReference type="Pfam" id="PF01584">
    <property type="entry name" value="CheW"/>
    <property type="match status" value="1"/>
</dbReference>
<dbReference type="InterPro" id="IPR004105">
    <property type="entry name" value="CheA-like_dim"/>
</dbReference>
<feature type="domain" description="CheW-like" evidence="11">
    <location>
        <begin position="435"/>
        <end position="564"/>
    </location>
</feature>
<dbReference type="Pfam" id="PF01627">
    <property type="entry name" value="Hpt"/>
    <property type="match status" value="1"/>
</dbReference>
<dbReference type="InterPro" id="IPR005467">
    <property type="entry name" value="His_kinase_dom"/>
</dbReference>
<evidence type="ECO:0000256" key="2">
    <source>
        <dbReference type="ARBA" id="ARBA00012438"/>
    </source>
</evidence>
<dbReference type="SMART" id="SM00073">
    <property type="entry name" value="HPT"/>
    <property type="match status" value="1"/>
</dbReference>
<dbReference type="InterPro" id="IPR008207">
    <property type="entry name" value="Sig_transdc_His_kin_Hpt_dom"/>
</dbReference>
<dbReference type="SUPFAM" id="SSF50341">
    <property type="entry name" value="CheW-like"/>
    <property type="match status" value="1"/>
</dbReference>
<evidence type="ECO:0000259" key="12">
    <source>
        <dbReference type="PROSITE" id="PS50894"/>
    </source>
</evidence>
<dbReference type="InterPro" id="IPR036890">
    <property type="entry name" value="HATPase_C_sf"/>
</dbReference>
<dbReference type="CDD" id="cd00731">
    <property type="entry name" value="CheA_reg"/>
    <property type="match status" value="1"/>
</dbReference>
<organism evidence="13 14">
    <name type="scientific">Tahibacter soli</name>
    <dbReference type="NCBI Taxonomy" id="2983605"/>
    <lineage>
        <taxon>Bacteria</taxon>
        <taxon>Pseudomonadati</taxon>
        <taxon>Pseudomonadota</taxon>
        <taxon>Gammaproteobacteria</taxon>
        <taxon>Lysobacterales</taxon>
        <taxon>Rhodanobacteraceae</taxon>
        <taxon>Tahibacter</taxon>
    </lineage>
</organism>
<evidence type="ECO:0000256" key="7">
    <source>
        <dbReference type="ARBA" id="ARBA00023012"/>
    </source>
</evidence>
<dbReference type="InterPro" id="IPR003594">
    <property type="entry name" value="HATPase_dom"/>
</dbReference>
<accession>A0A9X4BJ50</accession>
<keyword evidence="14" id="KW-1185">Reference proteome</keyword>
<dbReference type="SUPFAM" id="SSF47384">
    <property type="entry name" value="Homodimeric domain of signal transducing histidine kinase"/>
    <property type="match status" value="1"/>
</dbReference>
<feature type="domain" description="HPt" evidence="12">
    <location>
        <begin position="1"/>
        <end position="105"/>
    </location>
</feature>
<dbReference type="Gene3D" id="1.20.120.160">
    <property type="entry name" value="HPT domain"/>
    <property type="match status" value="1"/>
</dbReference>
<dbReference type="GO" id="GO:0006935">
    <property type="term" value="P:chemotaxis"/>
    <property type="evidence" value="ECO:0007669"/>
    <property type="project" value="InterPro"/>
</dbReference>
<dbReference type="PRINTS" id="PR00344">
    <property type="entry name" value="BCTRLSENSOR"/>
</dbReference>
<dbReference type="InterPro" id="IPR037006">
    <property type="entry name" value="CheA-like_homodim_sf"/>
</dbReference>
<dbReference type="SMART" id="SM01231">
    <property type="entry name" value="H-kinase_dim"/>
    <property type="match status" value="1"/>
</dbReference>
<evidence type="ECO:0000256" key="3">
    <source>
        <dbReference type="ARBA" id="ARBA00021495"/>
    </source>
</evidence>
<dbReference type="AlphaFoldDB" id="A0A9X4BJ50"/>
<dbReference type="SUPFAM" id="SSF47226">
    <property type="entry name" value="Histidine-containing phosphotransfer domain, HPT domain"/>
    <property type="match status" value="1"/>
</dbReference>
<dbReference type="CDD" id="cd00088">
    <property type="entry name" value="HPT"/>
    <property type="match status" value="1"/>
</dbReference>
<keyword evidence="5" id="KW-0808">Transferase</keyword>
<dbReference type="SMART" id="SM00260">
    <property type="entry name" value="CheW"/>
    <property type="match status" value="1"/>
</dbReference>
<dbReference type="PROSITE" id="PS50894">
    <property type="entry name" value="HPT"/>
    <property type="match status" value="1"/>
</dbReference>
<dbReference type="Gene3D" id="2.30.30.40">
    <property type="entry name" value="SH3 Domains"/>
    <property type="match status" value="1"/>
</dbReference>
<dbReference type="RefSeq" id="WP_263545298.1">
    <property type="nucleotide sequence ID" value="NZ_JAOVZO020000014.1"/>
</dbReference>
<dbReference type="Proteomes" id="UP001139971">
    <property type="component" value="Unassembled WGS sequence"/>
</dbReference>
<dbReference type="SUPFAM" id="SSF55874">
    <property type="entry name" value="ATPase domain of HSP90 chaperone/DNA topoisomerase II/histidine kinase"/>
    <property type="match status" value="1"/>
</dbReference>
<proteinExistence type="predicted"/>
<dbReference type="Pfam" id="PF02518">
    <property type="entry name" value="HATPase_c"/>
    <property type="match status" value="1"/>
</dbReference>
<reference evidence="13" key="1">
    <citation type="submission" date="2023-02" db="EMBL/GenBank/DDBJ databases">
        <title>Tahibacter soli sp. nov. isolated from soil.</title>
        <authorList>
            <person name="Baek J.H."/>
            <person name="Lee J.K."/>
            <person name="Choi D.G."/>
            <person name="Jeon C.O."/>
        </authorList>
    </citation>
    <scope>NUCLEOTIDE SEQUENCE</scope>
    <source>
        <strain evidence="13">BL</strain>
    </source>
</reference>
<dbReference type="InterPro" id="IPR036097">
    <property type="entry name" value="HisK_dim/P_sf"/>
</dbReference>
<protein>
    <recommendedName>
        <fullName evidence="3">Chemotaxis protein CheA</fullName>
        <ecNumber evidence="2">2.7.13.3</ecNumber>
    </recommendedName>
</protein>
<evidence type="ECO:0000256" key="8">
    <source>
        <dbReference type="ARBA" id="ARBA00035100"/>
    </source>
</evidence>
<dbReference type="EC" id="2.7.13.3" evidence="2"/>
<dbReference type="InterPro" id="IPR036641">
    <property type="entry name" value="HPT_dom_sf"/>
</dbReference>
<dbReference type="EMBL" id="JAOVZO020000014">
    <property type="protein sequence ID" value="MDC8012882.1"/>
    <property type="molecule type" value="Genomic_DNA"/>
</dbReference>
<dbReference type="Pfam" id="PF02895">
    <property type="entry name" value="H-kinase_dim"/>
    <property type="match status" value="1"/>
</dbReference>
<evidence type="ECO:0000259" key="10">
    <source>
        <dbReference type="PROSITE" id="PS50109"/>
    </source>
</evidence>
<dbReference type="CDD" id="cd16916">
    <property type="entry name" value="HATPase_CheA-like"/>
    <property type="match status" value="1"/>
</dbReference>
<dbReference type="PROSITE" id="PS50851">
    <property type="entry name" value="CHEW"/>
    <property type="match status" value="1"/>
</dbReference>